<proteinExistence type="predicted"/>
<protein>
    <recommendedName>
        <fullName evidence="3">DUF1173 family protein</fullName>
    </recommendedName>
</protein>
<evidence type="ECO:0000313" key="2">
    <source>
        <dbReference type="Proteomes" id="UP001041814"/>
    </source>
</evidence>
<keyword evidence="2" id="KW-1185">Reference proteome</keyword>
<dbReference type="InterPro" id="IPR009553">
    <property type="entry name" value="DUF1173"/>
</dbReference>
<name>A0ABS1DQX2_RUBGE</name>
<reference evidence="1" key="2">
    <citation type="journal article" date="2020" name="Microorganisms">
        <title>Osmotic Adaptation and Compatible Solute Biosynthesis of Phototrophic Bacteria as Revealed from Genome Analyses.</title>
        <authorList>
            <person name="Imhoff J.F."/>
            <person name="Rahn T."/>
            <person name="Kunzel S."/>
            <person name="Keller A."/>
            <person name="Neulinger S.C."/>
        </authorList>
    </citation>
    <scope>NUCLEOTIDE SEQUENCE</scope>
    <source>
        <strain evidence="1">IM 151</strain>
    </source>
</reference>
<dbReference type="EMBL" id="NRRU01000004">
    <property type="protein sequence ID" value="MBK1711556.1"/>
    <property type="molecule type" value="Genomic_DNA"/>
</dbReference>
<evidence type="ECO:0008006" key="3">
    <source>
        <dbReference type="Google" id="ProtNLM"/>
    </source>
</evidence>
<organism evidence="1 2">
    <name type="scientific">Rubrivivax gelatinosus</name>
    <name type="common">Rhodocyclus gelatinosus</name>
    <name type="synonym">Rhodopseudomonas gelatinosa</name>
    <dbReference type="NCBI Taxonomy" id="28068"/>
    <lineage>
        <taxon>Bacteria</taxon>
        <taxon>Pseudomonadati</taxon>
        <taxon>Pseudomonadota</taxon>
        <taxon>Betaproteobacteria</taxon>
        <taxon>Burkholderiales</taxon>
        <taxon>Sphaerotilaceae</taxon>
        <taxon>Rubrivivax</taxon>
    </lineage>
</organism>
<dbReference type="Pfam" id="PF06666">
    <property type="entry name" value="DUF1173"/>
    <property type="match status" value="1"/>
</dbReference>
<reference evidence="1" key="1">
    <citation type="submission" date="2017-08" db="EMBL/GenBank/DDBJ databases">
        <authorList>
            <person name="Imhoff J.F."/>
            <person name="Rahn T."/>
            <person name="Kuenzel S."/>
            <person name="Neulinger S.C."/>
        </authorList>
    </citation>
    <scope>NUCLEOTIDE SEQUENCE</scope>
    <source>
        <strain evidence="1">IM 151</strain>
    </source>
</reference>
<accession>A0ABS1DQX2</accession>
<evidence type="ECO:0000313" key="1">
    <source>
        <dbReference type="EMBL" id="MBK1711556.1"/>
    </source>
</evidence>
<dbReference type="RefSeq" id="WP_200225316.1">
    <property type="nucleotide sequence ID" value="NZ_NRRT01000001.1"/>
</dbReference>
<gene>
    <name evidence="1" type="ORF">CKO43_02030</name>
</gene>
<comment type="caution">
    <text evidence="1">The sequence shown here is derived from an EMBL/GenBank/DDBJ whole genome shotgun (WGS) entry which is preliminary data.</text>
</comment>
<sequence>MDHLRQQAKQRAAVYAGLDDAFAGAPGEVTRPLCLCVPGGVPMYVARHGDGRLVKRMPLSGYRHAPGCPHFGRAAGAAPNGQGTRIPVPRLEGDTGRFVETATIGEPVAMPEPPRPSLLGVLYELWIRAELTMWHPGFAGKRHWGVVRRHLLQAAKQIRTPTGALTKRLYVPEVFSVERAEAIRARREARWNWILREDGEAQPSMVVVGELKTLRRGQRVARAWVKHLPDLPLALREGALRTIEQRFAGQLAMRGTHDDLHMVCIATVVLDQTGAATVVELELMVCCAEWIPLADEDERVLVAKLIGERRRFFKHLTDDAAPSEVVRVAVLHEPPAPTELLIDRRAAAQTGLSSAATDWPATWSWRPAAGPPPALPCTRVWSAFAPSAARTALPAAFHPVAEPSD</sequence>
<dbReference type="Proteomes" id="UP001041814">
    <property type="component" value="Unassembled WGS sequence"/>
</dbReference>